<organism evidence="1 2">
    <name type="scientific">Leptosia nina</name>
    <dbReference type="NCBI Taxonomy" id="320188"/>
    <lineage>
        <taxon>Eukaryota</taxon>
        <taxon>Metazoa</taxon>
        <taxon>Ecdysozoa</taxon>
        <taxon>Arthropoda</taxon>
        <taxon>Hexapoda</taxon>
        <taxon>Insecta</taxon>
        <taxon>Pterygota</taxon>
        <taxon>Neoptera</taxon>
        <taxon>Endopterygota</taxon>
        <taxon>Lepidoptera</taxon>
        <taxon>Glossata</taxon>
        <taxon>Ditrysia</taxon>
        <taxon>Papilionoidea</taxon>
        <taxon>Pieridae</taxon>
        <taxon>Pierinae</taxon>
        <taxon>Leptosia</taxon>
    </lineage>
</organism>
<accession>A0AAV1IX64</accession>
<sequence>MGSTNNSRKILENITNLLSNFENTPKEINGIRDTAWFRVGEDIFKEFFQLGQSVNWEFSKIKNQDTDNFLSIVDRNAKWLTSFIFLYPNFRLNCEFIGSADNICQVRSGIDVFNRAFKEINLGNNIIIKFNTEGELEEFDRCLKLWIDGGYRPDFVNERSNLFEEHWWWN</sequence>
<keyword evidence="2" id="KW-1185">Reference proteome</keyword>
<reference evidence="1 2" key="1">
    <citation type="submission" date="2023-11" db="EMBL/GenBank/DDBJ databases">
        <authorList>
            <person name="Okamura Y."/>
        </authorList>
    </citation>
    <scope>NUCLEOTIDE SEQUENCE [LARGE SCALE GENOMIC DNA]</scope>
</reference>
<proteinExistence type="predicted"/>
<name>A0AAV1IX64_9NEOP</name>
<dbReference type="EMBL" id="CAVLEF010000002">
    <property type="protein sequence ID" value="CAK1541718.1"/>
    <property type="molecule type" value="Genomic_DNA"/>
</dbReference>
<evidence type="ECO:0000313" key="2">
    <source>
        <dbReference type="Proteomes" id="UP001497472"/>
    </source>
</evidence>
<protein>
    <submittedName>
        <fullName evidence="1">Uncharacterized protein</fullName>
    </submittedName>
</protein>
<dbReference type="Proteomes" id="UP001497472">
    <property type="component" value="Unassembled WGS sequence"/>
</dbReference>
<dbReference type="AlphaFoldDB" id="A0AAV1IX64"/>
<gene>
    <name evidence="1" type="ORF">LNINA_LOCUS1677</name>
</gene>
<comment type="caution">
    <text evidence="1">The sequence shown here is derived from an EMBL/GenBank/DDBJ whole genome shotgun (WGS) entry which is preliminary data.</text>
</comment>
<evidence type="ECO:0000313" key="1">
    <source>
        <dbReference type="EMBL" id="CAK1541718.1"/>
    </source>
</evidence>